<evidence type="ECO:0000256" key="1">
    <source>
        <dbReference type="SAM" id="Phobius"/>
    </source>
</evidence>
<evidence type="ECO:0000313" key="3">
    <source>
        <dbReference type="Proteomes" id="UP000652761"/>
    </source>
</evidence>
<dbReference type="Proteomes" id="UP000652761">
    <property type="component" value="Unassembled WGS sequence"/>
</dbReference>
<organism evidence="2 3">
    <name type="scientific">Colocasia esculenta</name>
    <name type="common">Wild taro</name>
    <name type="synonym">Arum esculentum</name>
    <dbReference type="NCBI Taxonomy" id="4460"/>
    <lineage>
        <taxon>Eukaryota</taxon>
        <taxon>Viridiplantae</taxon>
        <taxon>Streptophyta</taxon>
        <taxon>Embryophyta</taxon>
        <taxon>Tracheophyta</taxon>
        <taxon>Spermatophyta</taxon>
        <taxon>Magnoliopsida</taxon>
        <taxon>Liliopsida</taxon>
        <taxon>Araceae</taxon>
        <taxon>Aroideae</taxon>
        <taxon>Colocasieae</taxon>
        <taxon>Colocasia</taxon>
    </lineage>
</organism>
<keyword evidence="1" id="KW-1133">Transmembrane helix</keyword>
<feature type="transmembrane region" description="Helical" evidence="1">
    <location>
        <begin position="37"/>
        <end position="54"/>
    </location>
</feature>
<reference evidence="2" key="1">
    <citation type="submission" date="2017-07" db="EMBL/GenBank/DDBJ databases">
        <title>Taro Niue Genome Assembly and Annotation.</title>
        <authorList>
            <person name="Atibalentja N."/>
            <person name="Keating K."/>
            <person name="Fields C.J."/>
        </authorList>
    </citation>
    <scope>NUCLEOTIDE SEQUENCE</scope>
    <source>
        <strain evidence="2">Niue_2</strain>
        <tissue evidence="2">Leaf</tissue>
    </source>
</reference>
<keyword evidence="1" id="KW-0812">Transmembrane</keyword>
<proteinExistence type="predicted"/>
<evidence type="ECO:0000313" key="2">
    <source>
        <dbReference type="EMBL" id="MQL92300.1"/>
    </source>
</evidence>
<comment type="caution">
    <text evidence="2">The sequence shown here is derived from an EMBL/GenBank/DDBJ whole genome shotgun (WGS) entry which is preliminary data.</text>
</comment>
<feature type="non-terminal residue" evidence="2">
    <location>
        <position position="163"/>
    </location>
</feature>
<protein>
    <submittedName>
        <fullName evidence="2">Uncharacterized protein</fullName>
    </submittedName>
</protein>
<keyword evidence="1" id="KW-0472">Membrane</keyword>
<name>A0A843VF16_COLES</name>
<dbReference type="AlphaFoldDB" id="A0A843VF16"/>
<gene>
    <name evidence="2" type="ORF">Taro_024914</name>
</gene>
<dbReference type="EMBL" id="NMUH01001434">
    <property type="protein sequence ID" value="MQL92300.1"/>
    <property type="molecule type" value="Genomic_DNA"/>
</dbReference>
<sequence>VPGALWAGWLARIAYLFSVSECDRGVRRVLIVTPRDVAFWLLLFWLVIYMRTACRAWGGRADVDKLIATGSRVVTWLRRSDTLRSQPSCIFKKPWQNRAFTSSARTVEELLEVRESRRLPICLLVPGRTVAEQGLRHHQQCNSLSLYTSGYAPGSVVLVYGFS</sequence>
<accession>A0A843VF16</accession>
<keyword evidence="3" id="KW-1185">Reference proteome</keyword>